<accession>A0A2A3ET04</accession>
<dbReference type="STRING" id="94128.A0A2A3ET04"/>
<dbReference type="OrthoDB" id="8123811at2759"/>
<dbReference type="AlphaFoldDB" id="A0A2A3ET04"/>
<keyword evidence="2" id="KW-1185">Reference proteome</keyword>
<protein>
    <submittedName>
        <fullName evidence="1">Uncharacterized protein</fullName>
    </submittedName>
</protein>
<proteinExistence type="predicted"/>
<gene>
    <name evidence="1" type="ORF">APICC_07400</name>
</gene>
<organism evidence="1 2">
    <name type="scientific">Apis cerana cerana</name>
    <name type="common">Oriental honeybee</name>
    <dbReference type="NCBI Taxonomy" id="94128"/>
    <lineage>
        <taxon>Eukaryota</taxon>
        <taxon>Metazoa</taxon>
        <taxon>Ecdysozoa</taxon>
        <taxon>Arthropoda</taxon>
        <taxon>Hexapoda</taxon>
        <taxon>Insecta</taxon>
        <taxon>Pterygota</taxon>
        <taxon>Neoptera</taxon>
        <taxon>Endopterygota</taxon>
        <taxon>Hymenoptera</taxon>
        <taxon>Apocrita</taxon>
        <taxon>Aculeata</taxon>
        <taxon>Apoidea</taxon>
        <taxon>Anthophila</taxon>
        <taxon>Apidae</taxon>
        <taxon>Apis</taxon>
    </lineage>
</organism>
<evidence type="ECO:0000313" key="2">
    <source>
        <dbReference type="Proteomes" id="UP000242457"/>
    </source>
</evidence>
<dbReference type="Proteomes" id="UP000242457">
    <property type="component" value="Unassembled WGS sequence"/>
</dbReference>
<reference evidence="1 2" key="1">
    <citation type="submission" date="2014-07" db="EMBL/GenBank/DDBJ databases">
        <title>Genomic and transcriptomic analysis on Apis cerana provide comprehensive insights into honey bee biology.</title>
        <authorList>
            <person name="Diao Q."/>
            <person name="Sun L."/>
            <person name="Zheng H."/>
            <person name="Zheng H."/>
            <person name="Xu S."/>
            <person name="Wang S."/>
            <person name="Zeng Z."/>
            <person name="Hu F."/>
            <person name="Su S."/>
            <person name="Wu J."/>
        </authorList>
    </citation>
    <scope>NUCLEOTIDE SEQUENCE [LARGE SCALE GENOMIC DNA]</scope>
    <source>
        <tissue evidence="1">Pupae without intestine</tissue>
    </source>
</reference>
<evidence type="ECO:0000313" key="1">
    <source>
        <dbReference type="EMBL" id="PBC34858.1"/>
    </source>
</evidence>
<name>A0A2A3ET04_APICC</name>
<sequence length="251" mass="30196">MHGTEIEEANAFNDLVFEYTKDNKKTYRLLQAKHKLKEHYKITKHELLSKKYIIIYTNIDWDFENLKNANIEIEKIEDEDDILDMEFIEKQSARYMFKSNVISLLKNTIEKYNRENIKENNINYKINEIEDFLNHLVFAVNQPNQEELNNIIQKEIEKSNCLIYIKYKIKMKTKWNKICCVSHFGHFGEINKNELIRKNIEEYSNEYDDKVIWTNAETYEVLPMNSSSMKEMLTKILKLFLEVDIHLGYII</sequence>
<dbReference type="EMBL" id="KZ288186">
    <property type="protein sequence ID" value="PBC34858.1"/>
    <property type="molecule type" value="Genomic_DNA"/>
</dbReference>